<protein>
    <recommendedName>
        <fullName evidence="5">Sporulation and spore germination protein</fullName>
    </recommendedName>
</protein>
<dbReference type="Proteomes" id="UP000252585">
    <property type="component" value="Unassembled WGS sequence"/>
</dbReference>
<name>A0A368XAA3_9BACI</name>
<organism evidence="3 4">
    <name type="scientific">Saliterribacillus persicus</name>
    <dbReference type="NCBI Taxonomy" id="930114"/>
    <lineage>
        <taxon>Bacteria</taxon>
        <taxon>Bacillati</taxon>
        <taxon>Bacillota</taxon>
        <taxon>Bacilli</taxon>
        <taxon>Bacillales</taxon>
        <taxon>Bacillaceae</taxon>
        <taxon>Saliterribacillus</taxon>
    </lineage>
</organism>
<feature type="transmembrane region" description="Helical" evidence="2">
    <location>
        <begin position="51"/>
        <end position="74"/>
    </location>
</feature>
<keyword evidence="4" id="KW-1185">Reference proteome</keyword>
<sequence length="413" mass="46535">MSDKNNDFKDIENKIKKLPKIEDNTPKEVLFQKIQNKMDQSEKPKRSSKRWIIPTMATVASLFIILLIAQSIPWNHVADQQESSMDRNEATTEESTEDSEISDSAIVPNEQKEQETQIMEDESKDEENNDLSESQSFENEITNEEEFVYHVGYEKNENLFDVHTAVTTNEAQYAIPITLIDTSGGTDVNYYYNALENFIDPEEYGIELSLLEGLEFNIDALSTTGFIDVSSNFSSASSGTMGNMLEQILGHMLVPYGFESIPFEGSTNNLGQLAGQNPLPLSVEEEVPYKYYQAGEEYSSLLVPITNANIANIEETLEYMKEDEEPFNVFKSIPNDASITTNEISNTTIEIAVESEHIAENQTTLKMVEAILMTAKSFGYQEVIFDIGINEVGTYDLTTEIKVPLQINPKLLH</sequence>
<keyword evidence="2" id="KW-0472">Membrane</keyword>
<accession>A0A368XAA3</accession>
<dbReference type="RefSeq" id="WP_114353766.1">
    <property type="nucleotide sequence ID" value="NZ_QPJJ01000012.1"/>
</dbReference>
<evidence type="ECO:0000256" key="1">
    <source>
        <dbReference type="SAM" id="MobiDB-lite"/>
    </source>
</evidence>
<evidence type="ECO:0000313" key="4">
    <source>
        <dbReference type="Proteomes" id="UP000252585"/>
    </source>
</evidence>
<evidence type="ECO:0000256" key="2">
    <source>
        <dbReference type="SAM" id="Phobius"/>
    </source>
</evidence>
<gene>
    <name evidence="3" type="ORF">DFR57_11258</name>
</gene>
<dbReference type="OrthoDB" id="2965336at2"/>
<keyword evidence="2" id="KW-0812">Transmembrane</keyword>
<feature type="compositionally biased region" description="Acidic residues" evidence="1">
    <location>
        <begin position="91"/>
        <end position="101"/>
    </location>
</feature>
<evidence type="ECO:0000313" key="3">
    <source>
        <dbReference type="EMBL" id="RCW64880.1"/>
    </source>
</evidence>
<feature type="region of interest" description="Disordered" evidence="1">
    <location>
        <begin position="80"/>
        <end position="139"/>
    </location>
</feature>
<keyword evidence="2" id="KW-1133">Transmembrane helix</keyword>
<proteinExistence type="predicted"/>
<evidence type="ECO:0008006" key="5">
    <source>
        <dbReference type="Google" id="ProtNLM"/>
    </source>
</evidence>
<dbReference type="AlphaFoldDB" id="A0A368XAA3"/>
<reference evidence="3 4" key="1">
    <citation type="submission" date="2018-07" db="EMBL/GenBank/DDBJ databases">
        <title>Genomic Encyclopedia of Type Strains, Phase IV (KMG-IV): sequencing the most valuable type-strain genomes for metagenomic binning, comparative biology and taxonomic classification.</title>
        <authorList>
            <person name="Goeker M."/>
        </authorList>
    </citation>
    <scope>NUCLEOTIDE SEQUENCE [LARGE SCALE GENOMIC DNA]</scope>
    <source>
        <strain evidence="3 4">DSM 27696</strain>
    </source>
</reference>
<feature type="compositionally biased region" description="Acidic residues" evidence="1">
    <location>
        <begin position="118"/>
        <end position="130"/>
    </location>
</feature>
<dbReference type="EMBL" id="QPJJ01000012">
    <property type="protein sequence ID" value="RCW64880.1"/>
    <property type="molecule type" value="Genomic_DNA"/>
</dbReference>
<comment type="caution">
    <text evidence="3">The sequence shown here is derived from an EMBL/GenBank/DDBJ whole genome shotgun (WGS) entry which is preliminary data.</text>
</comment>